<dbReference type="RefSeq" id="WP_353543968.1">
    <property type="nucleotide sequence ID" value="NZ_BAABRN010000080.1"/>
</dbReference>
<proteinExistence type="predicted"/>
<reference evidence="1 2" key="1">
    <citation type="submission" date="2024-02" db="EMBL/GenBank/DDBJ databases">
        <title>Deinococcus xinjiangensis NBRC 107630.</title>
        <authorList>
            <person name="Ichikawa N."/>
            <person name="Katano-Makiyama Y."/>
            <person name="Hidaka K."/>
        </authorList>
    </citation>
    <scope>NUCLEOTIDE SEQUENCE [LARGE SCALE GENOMIC DNA]</scope>
    <source>
        <strain evidence="1 2">NBRC 107630</strain>
    </source>
</reference>
<evidence type="ECO:0000313" key="1">
    <source>
        <dbReference type="EMBL" id="GAA5504003.1"/>
    </source>
</evidence>
<dbReference type="Gene3D" id="2.60.120.1270">
    <property type="match status" value="1"/>
</dbReference>
<keyword evidence="2" id="KW-1185">Reference proteome</keyword>
<name>A0ABP9VIS7_9DEIO</name>
<sequence length="353" mass="38130">MTLYTAGFRANVSPAYGPDPDLLLRLTRDLTPQQAEHVAVLTERGITANSAALAGALCFHRFHPLTGQVLAGDGGWLGNLVSDVLHTDQPSEGGGVQVSCKDEKSGPYRRVFSKTGFAYQYSKVYLPSDLQGDLHEKKAAGCGDTAFIYAGGWGGQGGAVDAGFQHGHYMNRSQDDWAPFFLVQQAGGPSAITVSDQRQAGGDPWRLLAGQNADLTFWVTQDADLTVLSMSISGITSIDRTQSNLTLRAPIDSRFGWDASGGQNILKRMTTIGQTYGKQNLQTGSFIQGVNWQGSRIGRSEADAQDWRAEQTGGYCSFPDPNTPEGQRADGQGPKWRIDFRDAGNETDNVYLV</sequence>
<dbReference type="InterPro" id="IPR038682">
    <property type="entry name" value="YrpD-like_sf"/>
</dbReference>
<gene>
    <name evidence="1" type="ORF">Dxin01_03771</name>
</gene>
<protein>
    <submittedName>
        <fullName evidence="1">Uncharacterized protein</fullName>
    </submittedName>
</protein>
<comment type="caution">
    <text evidence="1">The sequence shown here is derived from an EMBL/GenBank/DDBJ whole genome shotgun (WGS) entry which is preliminary data.</text>
</comment>
<organism evidence="1 2">
    <name type="scientific">Deinococcus xinjiangensis</name>
    <dbReference type="NCBI Taxonomy" id="457454"/>
    <lineage>
        <taxon>Bacteria</taxon>
        <taxon>Thermotogati</taxon>
        <taxon>Deinococcota</taxon>
        <taxon>Deinococci</taxon>
        <taxon>Deinococcales</taxon>
        <taxon>Deinococcaceae</taxon>
        <taxon>Deinococcus</taxon>
    </lineage>
</organism>
<evidence type="ECO:0000313" key="2">
    <source>
        <dbReference type="Proteomes" id="UP001458946"/>
    </source>
</evidence>
<accession>A0ABP9VIS7</accession>
<dbReference type="EMBL" id="BAABRN010000080">
    <property type="protein sequence ID" value="GAA5504003.1"/>
    <property type="molecule type" value="Genomic_DNA"/>
</dbReference>
<dbReference type="Proteomes" id="UP001458946">
    <property type="component" value="Unassembled WGS sequence"/>
</dbReference>